<dbReference type="Proteomes" id="UP000297280">
    <property type="component" value="Unassembled WGS sequence"/>
</dbReference>
<reference evidence="2 3" key="1">
    <citation type="submission" date="2017-12" db="EMBL/GenBank/DDBJ databases">
        <title>Comparative genomics of Botrytis spp.</title>
        <authorList>
            <person name="Valero-Jimenez C.A."/>
            <person name="Tapia P."/>
            <person name="Veloso J."/>
            <person name="Silva-Moreno E."/>
            <person name="Staats M."/>
            <person name="Valdes J.H."/>
            <person name="Van Kan J.A.L."/>
        </authorList>
    </citation>
    <scope>NUCLEOTIDE SEQUENCE [LARGE SCALE GENOMIC DNA]</scope>
    <source>
        <strain evidence="2 3">MUCL3349</strain>
    </source>
</reference>
<protein>
    <submittedName>
        <fullName evidence="2">Uncharacterized protein</fullName>
    </submittedName>
</protein>
<dbReference type="AlphaFoldDB" id="A0A4Z1KQE5"/>
<sequence>MLKDLANDSCSERTHQIGIFASSTGDHVEPQSAAIPVSNVAIEKGICEEEDVEESDVKIDIEENDGEEIVVEESDVEIDGEKSMLSRNDLDLNFAKVLESVNNREEDISQTTKSRSHPVSEIPSSIDFEEREEPGSPESVTCLITLIETDDTNLLPIGNRTSGEEIDSASTTSEGEELTTSEGEYPCEKIELREEGMVRSGDSTYRSTSPTIIGLDDLIEIDSKALDTKEEAALDFQSEGSSTTESSTCDGIPETLKIQSLGRWMVPKSCDTSNLLFESPKLIPERRESQLFLVPAEDEKVGDKDADEDKSSEVKTPENFIEEEPKSINDAEDESTELGKHDGSEISLNDGSIGVDDDDNDQANEKENYKSHDVDDEGGVKVDNNDGGKATEGGCIREKTDENESVEDTETDEATSEIKDIIRQMCEEYTAWTAVTTHKTAEAANNESIADIIKKLCVGFACVEVTIDETPQAEIEKAIDVDDIAYHEAQEAKGEDVNDTDMAKEESIIEVKNKDYSLEHKVEDNRIMDENTDVHDDMTAEIKVEKSVEVSINETNDMESDQPLTRENESADELIDWDSTVKKVQEDGSSLGNEGGYITGGSLLWLRSLVRRLQQQGKSNDPEVQLEVQLEVQSEEKNSLVLEDDINEVQPEVQSEEKKALQLEEDDIDEVQVVSTEFAYD</sequence>
<accession>A0A4Z1KQE5</accession>
<gene>
    <name evidence="2" type="ORF">BPOR_0280g00110</name>
</gene>
<comment type="caution">
    <text evidence="2">The sequence shown here is derived from an EMBL/GenBank/DDBJ whole genome shotgun (WGS) entry which is preliminary data.</text>
</comment>
<name>A0A4Z1KQE5_9HELO</name>
<dbReference type="EMBL" id="PQXO01000279">
    <property type="protein sequence ID" value="TGO86742.1"/>
    <property type="molecule type" value="Genomic_DNA"/>
</dbReference>
<organism evidence="2 3">
    <name type="scientific">Botrytis porri</name>
    <dbReference type="NCBI Taxonomy" id="87229"/>
    <lineage>
        <taxon>Eukaryota</taxon>
        <taxon>Fungi</taxon>
        <taxon>Dikarya</taxon>
        <taxon>Ascomycota</taxon>
        <taxon>Pezizomycotina</taxon>
        <taxon>Leotiomycetes</taxon>
        <taxon>Helotiales</taxon>
        <taxon>Sclerotiniaceae</taxon>
        <taxon>Botrytis</taxon>
    </lineage>
</organism>
<evidence type="ECO:0000313" key="2">
    <source>
        <dbReference type="EMBL" id="TGO86742.1"/>
    </source>
</evidence>
<feature type="region of interest" description="Disordered" evidence="1">
    <location>
        <begin position="286"/>
        <end position="414"/>
    </location>
</feature>
<feature type="compositionally biased region" description="Acidic residues" evidence="1">
    <location>
        <begin position="403"/>
        <end position="414"/>
    </location>
</feature>
<feature type="compositionally biased region" description="Basic and acidic residues" evidence="1">
    <location>
        <begin position="363"/>
        <end position="386"/>
    </location>
</feature>
<feature type="region of interest" description="Disordered" evidence="1">
    <location>
        <begin position="639"/>
        <end position="664"/>
    </location>
</feature>
<evidence type="ECO:0000256" key="1">
    <source>
        <dbReference type="SAM" id="MobiDB-lite"/>
    </source>
</evidence>
<dbReference type="OrthoDB" id="3540051at2759"/>
<evidence type="ECO:0000313" key="3">
    <source>
        <dbReference type="Proteomes" id="UP000297280"/>
    </source>
</evidence>
<feature type="region of interest" description="Disordered" evidence="1">
    <location>
        <begin position="102"/>
        <end position="139"/>
    </location>
</feature>
<feature type="region of interest" description="Disordered" evidence="1">
    <location>
        <begin position="232"/>
        <end position="251"/>
    </location>
</feature>
<keyword evidence="3" id="KW-1185">Reference proteome</keyword>
<proteinExistence type="predicted"/>
<feature type="compositionally biased region" description="Low complexity" evidence="1">
    <location>
        <begin position="238"/>
        <end position="248"/>
    </location>
</feature>
<feature type="region of interest" description="Disordered" evidence="1">
    <location>
        <begin position="154"/>
        <end position="184"/>
    </location>
</feature>
<feature type="compositionally biased region" description="Basic and acidic residues" evidence="1">
    <location>
        <begin position="297"/>
        <end position="316"/>
    </location>
</feature>